<evidence type="ECO:0000313" key="1">
    <source>
        <dbReference type="EMBL" id="CAK5073013.1"/>
    </source>
</evidence>
<protein>
    <submittedName>
        <fullName evidence="1">Uncharacterized protein</fullName>
    </submittedName>
</protein>
<keyword evidence="2" id="KW-1185">Reference proteome</keyword>
<sequence length="503" mass="58618">MTTINDLSMFYTKFAFYLTKIYHDEFEFVHFLSQFMISSAVITFFSFTFLDIRAMYGRYSSESFFANISIPAKFAWFLQELPSLLIPLFVIWHRGLYNIPFENYIALAMFVVHYFQRSLIYPWLIRGGKPTPIHLFLLGFIFTTWNGYIQGFFHVKYANYGQGYFWTFGSLFGIFLFLTGMFINLRADSILRTLRRPGEKCYKIPHGGMFKYVSCANFFGEIIEWIGYAIYAQSTASLAFALFTAANTIPRAKLHHKWYLNKFGNNYPQDRKAVIPMLPICQDKGEGNKEIFLDALPYIDDINYTEEHKQLALKLIEAEMRRFPMTKNYLRNFPEPDYDKFLTPRLIEHQQQIANKQEIPKLDLLRYEVPTPGRAANKKAWLSAIENCKAQLANQNLRKINLELLLEYGSEAHLRSNEILKSQVESSEAELYKIRSELYELNARRKRSQMQAGEELTSLGQGWVELVTKNAGMEIAIDALEKEIKTIAKRLKTDPGLVEKESK</sequence>
<proteinExistence type="predicted"/>
<accession>A0ACB0Z328</accession>
<dbReference type="Proteomes" id="UP001497535">
    <property type="component" value="Unassembled WGS sequence"/>
</dbReference>
<organism evidence="1 2">
    <name type="scientific">Meloidogyne enterolobii</name>
    <name type="common">Root-knot nematode worm</name>
    <name type="synonym">Meloidogyne mayaguensis</name>
    <dbReference type="NCBI Taxonomy" id="390850"/>
    <lineage>
        <taxon>Eukaryota</taxon>
        <taxon>Metazoa</taxon>
        <taxon>Ecdysozoa</taxon>
        <taxon>Nematoda</taxon>
        <taxon>Chromadorea</taxon>
        <taxon>Rhabditida</taxon>
        <taxon>Tylenchina</taxon>
        <taxon>Tylenchomorpha</taxon>
        <taxon>Tylenchoidea</taxon>
        <taxon>Meloidogynidae</taxon>
        <taxon>Meloidogyninae</taxon>
        <taxon>Meloidogyne</taxon>
    </lineage>
</organism>
<dbReference type="EMBL" id="CAVMJV010000023">
    <property type="protein sequence ID" value="CAK5073013.1"/>
    <property type="molecule type" value="Genomic_DNA"/>
</dbReference>
<name>A0ACB0Z328_MELEN</name>
<gene>
    <name evidence="1" type="ORF">MENTE1834_LOCUS19653</name>
</gene>
<reference evidence="1" key="1">
    <citation type="submission" date="2023-11" db="EMBL/GenBank/DDBJ databases">
        <authorList>
            <person name="Poullet M."/>
        </authorList>
    </citation>
    <scope>NUCLEOTIDE SEQUENCE</scope>
    <source>
        <strain evidence="1">E1834</strain>
    </source>
</reference>
<evidence type="ECO:0000313" key="2">
    <source>
        <dbReference type="Proteomes" id="UP001497535"/>
    </source>
</evidence>
<comment type="caution">
    <text evidence="1">The sequence shown here is derived from an EMBL/GenBank/DDBJ whole genome shotgun (WGS) entry which is preliminary data.</text>
</comment>